<organism evidence="9 10">
    <name type="scientific">Camelina sativa</name>
    <name type="common">False flax</name>
    <name type="synonym">Myagrum sativum</name>
    <dbReference type="NCBI Taxonomy" id="90675"/>
    <lineage>
        <taxon>Eukaryota</taxon>
        <taxon>Viridiplantae</taxon>
        <taxon>Streptophyta</taxon>
        <taxon>Embryophyta</taxon>
        <taxon>Tracheophyta</taxon>
        <taxon>Spermatophyta</taxon>
        <taxon>Magnoliopsida</taxon>
        <taxon>eudicotyledons</taxon>
        <taxon>Gunneridae</taxon>
        <taxon>Pentapetalae</taxon>
        <taxon>rosids</taxon>
        <taxon>malvids</taxon>
        <taxon>Brassicales</taxon>
        <taxon>Brassicaceae</taxon>
        <taxon>Camelineae</taxon>
        <taxon>Camelina</taxon>
    </lineage>
</organism>
<feature type="compositionally biased region" description="Polar residues" evidence="5">
    <location>
        <begin position="187"/>
        <end position="197"/>
    </location>
</feature>
<evidence type="ECO:0000256" key="3">
    <source>
        <dbReference type="ARBA" id="ARBA00023163"/>
    </source>
</evidence>
<evidence type="ECO:0000313" key="9">
    <source>
        <dbReference type="Proteomes" id="UP000694864"/>
    </source>
</evidence>
<dbReference type="InterPro" id="IPR017884">
    <property type="entry name" value="SANT_dom"/>
</dbReference>
<dbReference type="NCBIfam" id="TIGR01557">
    <property type="entry name" value="myb_SHAQKYF"/>
    <property type="match status" value="1"/>
</dbReference>
<feature type="domain" description="SANT" evidence="7">
    <location>
        <begin position="92"/>
        <end position="145"/>
    </location>
</feature>
<keyword evidence="2" id="KW-0805">Transcription regulation</keyword>
<dbReference type="CDD" id="cd00167">
    <property type="entry name" value="SANT"/>
    <property type="match status" value="2"/>
</dbReference>
<dbReference type="InterPro" id="IPR017930">
    <property type="entry name" value="Myb_dom"/>
</dbReference>
<dbReference type="RefSeq" id="XP_010418602.1">
    <property type="nucleotide sequence ID" value="XM_010420300.1"/>
</dbReference>
<dbReference type="PROSITE" id="PS50090">
    <property type="entry name" value="MYB_LIKE"/>
    <property type="match status" value="1"/>
</dbReference>
<feature type="domain" description="Myb-like" evidence="6">
    <location>
        <begin position="89"/>
        <end position="141"/>
    </location>
</feature>
<evidence type="ECO:0000313" key="10">
    <source>
        <dbReference type="RefSeq" id="XP_010418602.1"/>
    </source>
</evidence>
<dbReference type="PROSITE" id="PS51293">
    <property type="entry name" value="SANT"/>
    <property type="match status" value="1"/>
</dbReference>
<dbReference type="InterPro" id="IPR001005">
    <property type="entry name" value="SANT/Myb"/>
</dbReference>
<name>A0ABM0SZY8_CAMSA</name>
<comment type="subcellular location">
    <subcellularLocation>
        <location evidence="1">Nucleus</location>
    </subcellularLocation>
</comment>
<evidence type="ECO:0000256" key="2">
    <source>
        <dbReference type="ARBA" id="ARBA00023015"/>
    </source>
</evidence>
<dbReference type="Proteomes" id="UP000694864">
    <property type="component" value="Chromosome 1"/>
</dbReference>
<keyword evidence="9" id="KW-1185">Reference proteome</keyword>
<feature type="region of interest" description="Disordered" evidence="5">
    <location>
        <begin position="143"/>
        <end position="197"/>
    </location>
</feature>
<dbReference type="SUPFAM" id="SSF46689">
    <property type="entry name" value="Homeodomain-like"/>
    <property type="match status" value="2"/>
</dbReference>
<evidence type="ECO:0000259" key="7">
    <source>
        <dbReference type="PROSITE" id="PS51293"/>
    </source>
</evidence>
<dbReference type="Gene3D" id="1.10.10.60">
    <property type="entry name" value="Homeodomain-like"/>
    <property type="match status" value="2"/>
</dbReference>
<dbReference type="Pfam" id="PF00249">
    <property type="entry name" value="Myb_DNA-binding"/>
    <property type="match status" value="1"/>
</dbReference>
<dbReference type="InterPro" id="IPR009057">
    <property type="entry name" value="Homeodomain-like_sf"/>
</dbReference>
<proteinExistence type="predicted"/>
<evidence type="ECO:0000256" key="5">
    <source>
        <dbReference type="SAM" id="MobiDB-lite"/>
    </source>
</evidence>
<sequence>MTSSPRWTRDEDKRFEKALNEYRGVAVSPYFFGKIAHSVNKPVNEVYYYYQALVDDVELIQSDNFDLPRYREDDYKSLKEATQSKNKVKEKAKGNPWTEEEHRSFLEGLEKYGKGDWKNISRECVKTRNPMQVASHAQKYYLRQSSDGKKGKRSSIHDITLGDIPGPNLKPMGGQPEFGGQIPPYQNYYSQNNVGPL</sequence>
<dbReference type="PANTHER" id="PTHR44042:SF15">
    <property type="entry name" value="DUPLICATED HOMEODOMAIN-LIKE SUPERFAMILY PROTEIN"/>
    <property type="match status" value="1"/>
</dbReference>
<evidence type="ECO:0000259" key="8">
    <source>
        <dbReference type="PROSITE" id="PS51294"/>
    </source>
</evidence>
<evidence type="ECO:0000256" key="4">
    <source>
        <dbReference type="ARBA" id="ARBA00023242"/>
    </source>
</evidence>
<gene>
    <name evidence="10" type="primary">LOC104704166</name>
</gene>
<evidence type="ECO:0000256" key="1">
    <source>
        <dbReference type="ARBA" id="ARBA00004123"/>
    </source>
</evidence>
<dbReference type="SMART" id="SM00717">
    <property type="entry name" value="SANT"/>
    <property type="match status" value="2"/>
</dbReference>
<dbReference type="PANTHER" id="PTHR44042">
    <property type="entry name" value="DUPLICATED HOMEODOMAIN-LIKE SUPERFAMILY PROTEIN-RELATED"/>
    <property type="match status" value="1"/>
</dbReference>
<feature type="domain" description="HTH myb-type" evidence="8">
    <location>
        <begin position="89"/>
        <end position="145"/>
    </location>
</feature>
<reference evidence="10" key="2">
    <citation type="submission" date="2025-08" db="UniProtKB">
        <authorList>
            <consortium name="RefSeq"/>
        </authorList>
    </citation>
    <scope>IDENTIFICATION</scope>
    <source>
        <tissue evidence="10">Leaf</tissue>
    </source>
</reference>
<keyword evidence="3" id="KW-0804">Transcription</keyword>
<protein>
    <submittedName>
        <fullName evidence="10">Transcription factor DIVARICATA-like</fullName>
    </submittedName>
</protein>
<dbReference type="GeneID" id="104704166"/>
<dbReference type="PROSITE" id="PS51294">
    <property type="entry name" value="HTH_MYB"/>
    <property type="match status" value="1"/>
</dbReference>
<dbReference type="InterPro" id="IPR006447">
    <property type="entry name" value="Myb_dom_plants"/>
</dbReference>
<reference evidence="9" key="1">
    <citation type="journal article" date="2014" name="Nat. Commun.">
        <title>The emerging biofuel crop Camelina sativa retains a highly undifferentiated hexaploid genome structure.</title>
        <authorList>
            <person name="Kagale S."/>
            <person name="Koh C."/>
            <person name="Nixon J."/>
            <person name="Bollina V."/>
            <person name="Clarke W.E."/>
            <person name="Tuteja R."/>
            <person name="Spillane C."/>
            <person name="Robinson S.J."/>
            <person name="Links M.G."/>
            <person name="Clarke C."/>
            <person name="Higgins E.E."/>
            <person name="Huebert T."/>
            <person name="Sharpe A.G."/>
            <person name="Parkin I.A."/>
        </authorList>
    </citation>
    <scope>NUCLEOTIDE SEQUENCE [LARGE SCALE GENOMIC DNA]</scope>
    <source>
        <strain evidence="9">cv. DH55</strain>
    </source>
</reference>
<accession>A0ABM0SZY8</accession>
<evidence type="ECO:0000259" key="6">
    <source>
        <dbReference type="PROSITE" id="PS50090"/>
    </source>
</evidence>
<keyword evidence="4" id="KW-0539">Nucleus</keyword>